<dbReference type="PANTHER" id="PTHR43685">
    <property type="entry name" value="GLYCOSYLTRANSFERASE"/>
    <property type="match status" value="1"/>
</dbReference>
<feature type="domain" description="Glycosyltransferase 2-like" evidence="1">
    <location>
        <begin position="4"/>
        <end position="132"/>
    </location>
</feature>
<evidence type="ECO:0000259" key="1">
    <source>
        <dbReference type="Pfam" id="PF00535"/>
    </source>
</evidence>
<reference evidence="2 3" key="1">
    <citation type="submission" date="2018-09" db="EMBL/GenBank/DDBJ databases">
        <title>Identification of marine bacteria producing industrial enzymes.</title>
        <authorList>
            <person name="Cheng T.H."/>
            <person name="Saidin J."/>
            <person name="Muhd D.D."/>
            <person name="Isa M.N.M."/>
            <person name="Bakar M.F.A."/>
            <person name="Ismail N."/>
        </authorList>
    </citation>
    <scope>NUCLEOTIDE SEQUENCE [LARGE SCALE GENOMIC DNA]</scope>
    <source>
        <strain evidence="2 3">MNAD 1.6</strain>
    </source>
</reference>
<protein>
    <submittedName>
        <fullName evidence="2">Glycosyltransferase family 2 protein</fullName>
    </submittedName>
</protein>
<dbReference type="GO" id="GO:0016740">
    <property type="term" value="F:transferase activity"/>
    <property type="evidence" value="ECO:0007669"/>
    <property type="project" value="UniProtKB-KW"/>
</dbReference>
<sequence length="307" mass="36185">MKVTVVIPFFNRAVFFDRLLSSIEQQEMTPDMVFVIDNGSDLEQVELVWNRIKQSLLKVCLVSTICTGNANYARNLGFYLADMGYIAFLDSDDWWEVDHLSKNVSLLTSSDKTAIYSGARVHRERTYINKSIDVNRLSSPFSLLFSKKGYLAQTSSYIVKKDAKLKSISWDESLRRHQDFDFFINHYYYGGGWLYSSEITTNIDWDSGGTKREDVQSKINFYKKWETLFPEDLKIHYLYNQMVFCIRQLELDGFYYYKRKFLDLNNSLYSKFLASRRGLLVRIYFINILEKTSLKNLARKIIRFFSN</sequence>
<keyword evidence="2" id="KW-0808">Transferase</keyword>
<name>A0A3A3ES11_9GAMM</name>
<dbReference type="RefSeq" id="WP_119852571.1">
    <property type="nucleotide sequence ID" value="NZ_QYSE01000001.1"/>
</dbReference>
<gene>
    <name evidence="2" type="ORF">D4741_08025</name>
</gene>
<dbReference type="EMBL" id="QYSE01000001">
    <property type="protein sequence ID" value="RJF37997.1"/>
    <property type="molecule type" value="Genomic_DNA"/>
</dbReference>
<dbReference type="InterPro" id="IPR029044">
    <property type="entry name" value="Nucleotide-diphossugar_trans"/>
</dbReference>
<accession>A0A3A3ES11</accession>
<comment type="caution">
    <text evidence="2">The sequence shown here is derived from an EMBL/GenBank/DDBJ whole genome shotgun (WGS) entry which is preliminary data.</text>
</comment>
<proteinExistence type="predicted"/>
<dbReference type="CDD" id="cd00761">
    <property type="entry name" value="Glyco_tranf_GTA_type"/>
    <property type="match status" value="1"/>
</dbReference>
<dbReference type="SUPFAM" id="SSF53448">
    <property type="entry name" value="Nucleotide-diphospho-sugar transferases"/>
    <property type="match status" value="1"/>
</dbReference>
<evidence type="ECO:0000313" key="2">
    <source>
        <dbReference type="EMBL" id="RJF37997.1"/>
    </source>
</evidence>
<dbReference type="AlphaFoldDB" id="A0A3A3ES11"/>
<dbReference type="PANTHER" id="PTHR43685:SF11">
    <property type="entry name" value="GLYCOSYLTRANSFERASE TAGX-RELATED"/>
    <property type="match status" value="1"/>
</dbReference>
<organism evidence="2 3">
    <name type="scientific">Pseudoalteromonas gelatinilytica</name>
    <dbReference type="NCBI Taxonomy" id="1703256"/>
    <lineage>
        <taxon>Bacteria</taxon>
        <taxon>Pseudomonadati</taxon>
        <taxon>Pseudomonadota</taxon>
        <taxon>Gammaproteobacteria</taxon>
        <taxon>Alteromonadales</taxon>
        <taxon>Pseudoalteromonadaceae</taxon>
        <taxon>Pseudoalteromonas</taxon>
    </lineage>
</organism>
<dbReference type="InterPro" id="IPR050834">
    <property type="entry name" value="Glycosyltransf_2"/>
</dbReference>
<dbReference type="InterPro" id="IPR001173">
    <property type="entry name" value="Glyco_trans_2-like"/>
</dbReference>
<dbReference type="Pfam" id="PF00535">
    <property type="entry name" value="Glycos_transf_2"/>
    <property type="match status" value="1"/>
</dbReference>
<dbReference type="Gene3D" id="3.90.550.10">
    <property type="entry name" value="Spore Coat Polysaccharide Biosynthesis Protein SpsA, Chain A"/>
    <property type="match status" value="1"/>
</dbReference>
<dbReference type="Proteomes" id="UP000265938">
    <property type="component" value="Unassembled WGS sequence"/>
</dbReference>
<evidence type="ECO:0000313" key="3">
    <source>
        <dbReference type="Proteomes" id="UP000265938"/>
    </source>
</evidence>